<keyword evidence="7" id="KW-1185">Reference proteome</keyword>
<evidence type="ECO:0000256" key="3">
    <source>
        <dbReference type="ARBA" id="ARBA00022801"/>
    </source>
</evidence>
<dbReference type="PROSITE" id="PS00523">
    <property type="entry name" value="SULFATASE_1"/>
    <property type="match status" value="1"/>
</dbReference>
<dbReference type="InterPro" id="IPR000917">
    <property type="entry name" value="Sulfatase_N"/>
</dbReference>
<name>A0A7Z0IQJ6_9ACTN</name>
<evidence type="ECO:0000256" key="4">
    <source>
        <dbReference type="ARBA" id="ARBA00023180"/>
    </source>
</evidence>
<sequence length="579" mass="62919">MKPRWSALLGVALLAVAALVVGLLVAGPRTVVAGPAAAGPSAAPVAEPAAELAATTDERPDMILILMDDFSLELLRTMPEATKMAAEGATYQNSFVIDSLCCPSRAALLTGQTPHHTKVLTNTQNDPEHPVGGWSAFQRYGNVEKQFSIGLQEAGYTTGFVGKYINAYEATLGSDGKRVPPPKVPGWDSWNALLGGAYGGWGYQSTFLDGNGAVQLRNHPRPPTSAGPAVKDAGYATNVTRDYALAFIKKHRVTEQREDRKPYFLEIAAYGPHSRLGHHYPGLDTWFPPAFADQAPAGNPAGGNCGRFECADLTLKDLVGYGDDRWDNAPTYLGRGGRTSQAPAWRTNKVSLSDETALSQYRDRARMVQSIDRMITEVREAAGEDAYIVLTSDNGFHLGQHQLNGGKGAPYDSDTRVPLVVVGPDVVPGTRSQFVNNIDLAPTFLDIADARTPAYVSGSSFADTLSRPRLPGGRYAFFEHTYAKSHPGEVDLDKGSGGTIDIIPSYIAVRGSQGLLVRFDLDKSWRGTDYAYELYRYDRPWEDRNVFAEDHAKPYARDLMRRLNAYEGCAPAVCRALTR</sequence>
<keyword evidence="4" id="KW-0325">Glycoprotein</keyword>
<dbReference type="AlphaFoldDB" id="A0A7Z0IQJ6"/>
<gene>
    <name evidence="6" type="ORF">BJ988_000569</name>
</gene>
<dbReference type="Proteomes" id="UP000564496">
    <property type="component" value="Unassembled WGS sequence"/>
</dbReference>
<dbReference type="Gene3D" id="3.40.720.10">
    <property type="entry name" value="Alkaline Phosphatase, subunit A"/>
    <property type="match status" value="1"/>
</dbReference>
<dbReference type="GO" id="GO:0016787">
    <property type="term" value="F:hydrolase activity"/>
    <property type="evidence" value="ECO:0007669"/>
    <property type="project" value="UniProtKB-KW"/>
</dbReference>
<dbReference type="PANTHER" id="PTHR43108">
    <property type="entry name" value="N-ACETYLGLUCOSAMINE-6-SULFATASE FAMILY MEMBER"/>
    <property type="match status" value="1"/>
</dbReference>
<evidence type="ECO:0000256" key="1">
    <source>
        <dbReference type="ARBA" id="ARBA00008779"/>
    </source>
</evidence>
<keyword evidence="3" id="KW-0378">Hydrolase</keyword>
<dbReference type="InterPro" id="IPR017850">
    <property type="entry name" value="Alkaline_phosphatase_core_sf"/>
</dbReference>
<feature type="domain" description="Sulfatase N-terminal" evidence="5">
    <location>
        <begin position="60"/>
        <end position="449"/>
    </location>
</feature>
<comment type="similarity">
    <text evidence="1">Belongs to the sulfatase family.</text>
</comment>
<dbReference type="SUPFAM" id="SSF53649">
    <property type="entry name" value="Alkaline phosphatase-like"/>
    <property type="match status" value="1"/>
</dbReference>
<evidence type="ECO:0000256" key="2">
    <source>
        <dbReference type="ARBA" id="ARBA00022729"/>
    </source>
</evidence>
<evidence type="ECO:0000313" key="7">
    <source>
        <dbReference type="Proteomes" id="UP000564496"/>
    </source>
</evidence>
<accession>A0A7Z0IQJ6</accession>
<dbReference type="PANTHER" id="PTHR43108:SF8">
    <property type="entry name" value="SD21168P"/>
    <property type="match status" value="1"/>
</dbReference>
<proteinExistence type="inferred from homology"/>
<dbReference type="EMBL" id="JACBZR010000001">
    <property type="protein sequence ID" value="NYI75921.1"/>
    <property type="molecule type" value="Genomic_DNA"/>
</dbReference>
<evidence type="ECO:0000259" key="5">
    <source>
        <dbReference type="Pfam" id="PF00884"/>
    </source>
</evidence>
<protein>
    <submittedName>
        <fullName evidence="6">Arylsulfatase A-like enzyme</fullName>
    </submittedName>
</protein>
<organism evidence="6 7">
    <name type="scientific">Nocardioides panzhihuensis</name>
    <dbReference type="NCBI Taxonomy" id="860243"/>
    <lineage>
        <taxon>Bacteria</taxon>
        <taxon>Bacillati</taxon>
        <taxon>Actinomycetota</taxon>
        <taxon>Actinomycetes</taxon>
        <taxon>Propionibacteriales</taxon>
        <taxon>Nocardioidaceae</taxon>
        <taxon>Nocardioides</taxon>
    </lineage>
</organism>
<dbReference type="InterPro" id="IPR024607">
    <property type="entry name" value="Sulfatase_CS"/>
</dbReference>
<comment type="caution">
    <text evidence="6">The sequence shown here is derived from an EMBL/GenBank/DDBJ whole genome shotgun (WGS) entry which is preliminary data.</text>
</comment>
<evidence type="ECO:0000313" key="6">
    <source>
        <dbReference type="EMBL" id="NYI75921.1"/>
    </source>
</evidence>
<dbReference type="RefSeq" id="WP_179656581.1">
    <property type="nucleotide sequence ID" value="NZ_JACBZR010000001.1"/>
</dbReference>
<dbReference type="Pfam" id="PF00884">
    <property type="entry name" value="Sulfatase"/>
    <property type="match status" value="1"/>
</dbReference>
<keyword evidence="2" id="KW-0732">Signal</keyword>
<reference evidence="6 7" key="1">
    <citation type="submission" date="2020-07" db="EMBL/GenBank/DDBJ databases">
        <title>Sequencing the genomes of 1000 actinobacteria strains.</title>
        <authorList>
            <person name="Klenk H.-P."/>
        </authorList>
    </citation>
    <scope>NUCLEOTIDE SEQUENCE [LARGE SCALE GENOMIC DNA]</scope>
    <source>
        <strain evidence="6 7">DSM 26487</strain>
    </source>
</reference>